<dbReference type="OrthoDB" id="3471498at2"/>
<dbReference type="InterPro" id="IPR050765">
    <property type="entry name" value="Riboflavin_Biosynth_HTPR"/>
</dbReference>
<dbReference type="InterPro" id="IPR002734">
    <property type="entry name" value="RibDG_C"/>
</dbReference>
<reference evidence="2 3" key="1">
    <citation type="submission" date="2019-04" db="EMBL/GenBank/DDBJ databases">
        <title>Kribbella sp. NEAU-THZ 27 nov., a novel actinomycete isolated from soil.</title>
        <authorList>
            <person name="Duan L."/>
        </authorList>
    </citation>
    <scope>NUCLEOTIDE SEQUENCE [LARGE SCALE GENOMIC DNA]</scope>
    <source>
        <strain evidence="3">NEAU-THZ27</strain>
    </source>
</reference>
<dbReference type="Gene3D" id="3.40.430.10">
    <property type="entry name" value="Dihydrofolate Reductase, subunit A"/>
    <property type="match status" value="1"/>
</dbReference>
<comment type="caution">
    <text evidence="2">The sequence shown here is derived from an EMBL/GenBank/DDBJ whole genome shotgun (WGS) entry which is preliminary data.</text>
</comment>
<dbReference type="GO" id="GO:0009231">
    <property type="term" value="P:riboflavin biosynthetic process"/>
    <property type="evidence" value="ECO:0007669"/>
    <property type="project" value="InterPro"/>
</dbReference>
<dbReference type="Pfam" id="PF01872">
    <property type="entry name" value="RibD_C"/>
    <property type="match status" value="1"/>
</dbReference>
<dbReference type="RefSeq" id="WP_137256958.1">
    <property type="nucleotide sequence ID" value="NZ_JBHSPQ010000003.1"/>
</dbReference>
<dbReference type="SUPFAM" id="SSF53597">
    <property type="entry name" value="Dihydrofolate reductase-like"/>
    <property type="match status" value="1"/>
</dbReference>
<evidence type="ECO:0000313" key="3">
    <source>
        <dbReference type="Proteomes" id="UP000305836"/>
    </source>
</evidence>
<sequence length="193" mass="21320">MGKLIVSENISIDGVIEDPTGEDDGGRGNWFARIGDTTRGVWAEVELNEALGAEALLMGRRSYEWFLARGWATSRAGAWADRLRTLPKYVVSSSALEGPDWGNVTVLKGDVPEEVAKLKEQIDGDIVLYGSGRLVHTLWEHNLVNELRLMTYPVVVGTGSRLFTDTSDATDLRLINTRPVGEDLALHIYRPIL</sequence>
<feature type="domain" description="Bacterial bifunctional deaminase-reductase C-terminal" evidence="1">
    <location>
        <begin position="3"/>
        <end position="185"/>
    </location>
</feature>
<gene>
    <name evidence="2" type="ORF">FDA38_27075</name>
</gene>
<dbReference type="PANTHER" id="PTHR38011:SF11">
    <property type="entry name" value="2,5-DIAMINO-6-RIBOSYLAMINO-4(3H)-PYRIMIDINONE 5'-PHOSPHATE REDUCTASE"/>
    <property type="match status" value="1"/>
</dbReference>
<dbReference type="InterPro" id="IPR024072">
    <property type="entry name" value="DHFR-like_dom_sf"/>
</dbReference>
<dbReference type="PANTHER" id="PTHR38011">
    <property type="entry name" value="DIHYDROFOLATE REDUCTASE FAMILY PROTEIN (AFU_ORTHOLOGUE AFUA_8G06820)"/>
    <property type="match status" value="1"/>
</dbReference>
<evidence type="ECO:0000313" key="2">
    <source>
        <dbReference type="EMBL" id="TKK76089.1"/>
    </source>
</evidence>
<dbReference type="AlphaFoldDB" id="A0A4U3LLT2"/>
<name>A0A4U3LLT2_9ACTN</name>
<dbReference type="EMBL" id="SZPZ01000004">
    <property type="protein sequence ID" value="TKK76089.1"/>
    <property type="molecule type" value="Genomic_DNA"/>
</dbReference>
<protein>
    <submittedName>
        <fullName evidence="2">Deaminase</fullName>
    </submittedName>
</protein>
<organism evidence="2 3">
    <name type="scientific">Kribbella jiaozuonensis</name>
    <dbReference type="NCBI Taxonomy" id="2575441"/>
    <lineage>
        <taxon>Bacteria</taxon>
        <taxon>Bacillati</taxon>
        <taxon>Actinomycetota</taxon>
        <taxon>Actinomycetes</taxon>
        <taxon>Propionibacteriales</taxon>
        <taxon>Kribbellaceae</taxon>
        <taxon>Kribbella</taxon>
    </lineage>
</organism>
<evidence type="ECO:0000259" key="1">
    <source>
        <dbReference type="Pfam" id="PF01872"/>
    </source>
</evidence>
<keyword evidence="3" id="KW-1185">Reference proteome</keyword>
<accession>A0A4U3LLT2</accession>
<dbReference type="GO" id="GO:0008703">
    <property type="term" value="F:5-amino-6-(5-phosphoribosylamino)uracil reductase activity"/>
    <property type="evidence" value="ECO:0007669"/>
    <property type="project" value="InterPro"/>
</dbReference>
<dbReference type="Proteomes" id="UP000305836">
    <property type="component" value="Unassembled WGS sequence"/>
</dbReference>
<proteinExistence type="predicted"/>